<dbReference type="EnsemblMetazoa" id="SMAR014476-RA">
    <property type="protein sequence ID" value="SMAR014476-PA"/>
    <property type="gene ID" value="SMAR014476"/>
</dbReference>
<protein>
    <submittedName>
        <fullName evidence="1">Uncharacterized protein</fullName>
    </submittedName>
</protein>
<keyword evidence="2" id="KW-1185">Reference proteome</keyword>
<accession>T1JKU6</accession>
<dbReference type="AlphaFoldDB" id="T1JKU6"/>
<organism evidence="1 2">
    <name type="scientific">Strigamia maritima</name>
    <name type="common">European centipede</name>
    <name type="synonym">Geophilus maritimus</name>
    <dbReference type="NCBI Taxonomy" id="126957"/>
    <lineage>
        <taxon>Eukaryota</taxon>
        <taxon>Metazoa</taxon>
        <taxon>Ecdysozoa</taxon>
        <taxon>Arthropoda</taxon>
        <taxon>Myriapoda</taxon>
        <taxon>Chilopoda</taxon>
        <taxon>Pleurostigmophora</taxon>
        <taxon>Geophilomorpha</taxon>
        <taxon>Linotaeniidae</taxon>
        <taxon>Strigamia</taxon>
    </lineage>
</organism>
<dbReference type="EMBL" id="JH432076">
    <property type="status" value="NOT_ANNOTATED_CDS"/>
    <property type="molecule type" value="Genomic_DNA"/>
</dbReference>
<reference evidence="1" key="2">
    <citation type="submission" date="2015-02" db="UniProtKB">
        <authorList>
            <consortium name="EnsemblMetazoa"/>
        </authorList>
    </citation>
    <scope>IDENTIFICATION</scope>
</reference>
<dbReference type="HOGENOM" id="CLU_2239967_0_0_1"/>
<dbReference type="Proteomes" id="UP000014500">
    <property type="component" value="Unassembled WGS sequence"/>
</dbReference>
<sequence>MMYHHVVHRPVVGSWAKKKCKGNVVRVRIPDQINRIFFNVIKCIKNNIRHFKMIYQRVVHRPVVGSWAKKKCKGNVVRVRIPDQINRIFFNVIKCIGNNISHFKK</sequence>
<proteinExistence type="predicted"/>
<name>T1JKU6_STRMM</name>
<evidence type="ECO:0000313" key="1">
    <source>
        <dbReference type="EnsemblMetazoa" id="SMAR014476-PA"/>
    </source>
</evidence>
<evidence type="ECO:0000313" key="2">
    <source>
        <dbReference type="Proteomes" id="UP000014500"/>
    </source>
</evidence>
<reference evidence="2" key="1">
    <citation type="submission" date="2011-05" db="EMBL/GenBank/DDBJ databases">
        <authorList>
            <person name="Richards S.R."/>
            <person name="Qu J."/>
            <person name="Jiang H."/>
            <person name="Jhangiani S.N."/>
            <person name="Agravi P."/>
            <person name="Goodspeed R."/>
            <person name="Gross S."/>
            <person name="Mandapat C."/>
            <person name="Jackson L."/>
            <person name="Mathew T."/>
            <person name="Pu L."/>
            <person name="Thornton R."/>
            <person name="Saada N."/>
            <person name="Wilczek-Boney K.B."/>
            <person name="Lee S."/>
            <person name="Kovar C."/>
            <person name="Wu Y."/>
            <person name="Scherer S.E."/>
            <person name="Worley K.C."/>
            <person name="Muzny D.M."/>
            <person name="Gibbs R."/>
        </authorList>
    </citation>
    <scope>NUCLEOTIDE SEQUENCE</scope>
    <source>
        <strain evidence="2">Brora</strain>
    </source>
</reference>